<feature type="region of interest" description="Disordered" evidence="1">
    <location>
        <begin position="1"/>
        <end position="32"/>
    </location>
</feature>
<feature type="compositionally biased region" description="Basic and acidic residues" evidence="1">
    <location>
        <begin position="1"/>
        <end position="15"/>
    </location>
</feature>
<dbReference type="Gene3D" id="1.10.10.10">
    <property type="entry name" value="Winged helix-like DNA-binding domain superfamily/Winged helix DNA-binding domain"/>
    <property type="match status" value="1"/>
</dbReference>
<dbReference type="Proteomes" id="UP000276588">
    <property type="component" value="Unassembled WGS sequence"/>
</dbReference>
<evidence type="ECO:0000256" key="1">
    <source>
        <dbReference type="SAM" id="MobiDB-lite"/>
    </source>
</evidence>
<dbReference type="Pfam" id="PF13191">
    <property type="entry name" value="AAA_16"/>
    <property type="match status" value="1"/>
</dbReference>
<dbReference type="Gene3D" id="3.40.50.300">
    <property type="entry name" value="P-loop containing nucleotide triphosphate hydrolases"/>
    <property type="match status" value="1"/>
</dbReference>
<accession>A0A3A6PIU4</accession>
<dbReference type="RefSeq" id="WP_120103165.1">
    <property type="nucleotide sequence ID" value="NZ_QKNY01000018.1"/>
</dbReference>
<dbReference type="EMBL" id="QKNY01000018">
    <property type="protein sequence ID" value="RJX41894.1"/>
    <property type="molecule type" value="Genomic_DNA"/>
</dbReference>
<dbReference type="InterPro" id="IPR027417">
    <property type="entry name" value="P-loop_NTPase"/>
</dbReference>
<evidence type="ECO:0000313" key="3">
    <source>
        <dbReference type="EMBL" id="RJX41894.1"/>
    </source>
</evidence>
<evidence type="ECO:0000259" key="2">
    <source>
        <dbReference type="Pfam" id="PF13191"/>
    </source>
</evidence>
<keyword evidence="3" id="KW-0547">Nucleotide-binding</keyword>
<keyword evidence="4" id="KW-1185">Reference proteome</keyword>
<comment type="caution">
    <text evidence="3">The sequence shown here is derived from an EMBL/GenBank/DDBJ whole genome shotgun (WGS) entry which is preliminary data.</text>
</comment>
<protein>
    <submittedName>
        <fullName evidence="3">ATP-binding protein</fullName>
    </submittedName>
</protein>
<gene>
    <name evidence="3" type="ORF">DM826_09515</name>
</gene>
<feature type="domain" description="Orc1-like AAA ATPase" evidence="2">
    <location>
        <begin position="32"/>
        <end position="164"/>
    </location>
</feature>
<dbReference type="SUPFAM" id="SSF52540">
    <property type="entry name" value="P-loop containing nucleoside triphosphate hydrolases"/>
    <property type="match status" value="1"/>
</dbReference>
<dbReference type="GO" id="GO:0005524">
    <property type="term" value="F:ATP binding"/>
    <property type="evidence" value="ECO:0007669"/>
    <property type="project" value="UniProtKB-KW"/>
</dbReference>
<reference evidence="3 4" key="1">
    <citation type="submission" date="2018-06" db="EMBL/GenBank/DDBJ databases">
        <title>Halonotius sp. F13-13 a new haloarchaeeon isolated from a solar saltern from Isla Cristina, Huelva, Spain.</title>
        <authorList>
            <person name="Duran-Viseras A."/>
            <person name="Sanchez-Porro C."/>
            <person name="Ventosa A."/>
        </authorList>
    </citation>
    <scope>NUCLEOTIDE SEQUENCE [LARGE SCALE GENOMIC DNA]</scope>
    <source>
        <strain evidence="3 4">F13-13</strain>
    </source>
</reference>
<dbReference type="InterPro" id="IPR041664">
    <property type="entry name" value="AAA_16"/>
</dbReference>
<organism evidence="3 4">
    <name type="scientific">Halonotius aquaticus</name>
    <dbReference type="NCBI Taxonomy" id="2216978"/>
    <lineage>
        <taxon>Archaea</taxon>
        <taxon>Methanobacteriati</taxon>
        <taxon>Methanobacteriota</taxon>
        <taxon>Stenosarchaea group</taxon>
        <taxon>Halobacteria</taxon>
        <taxon>Halobacteriales</taxon>
        <taxon>Haloferacaceae</taxon>
        <taxon>Halonotius</taxon>
    </lineage>
</organism>
<dbReference type="Gene3D" id="1.10.8.60">
    <property type="match status" value="1"/>
</dbReference>
<evidence type="ECO:0000313" key="4">
    <source>
        <dbReference type="Proteomes" id="UP000276588"/>
    </source>
</evidence>
<sequence length="387" mass="41858">MELHDRIARRQRADDADPEYDAISPLGHPSEPVGRGAVIEQLLDILSPIFEADRPADSYIWGPKGAGKSAIVRALFAECSRQHGERSTQMYTSTRAAPTTELRFLYVDSRRAQSTFALLHTVVAALSAETVPKQGVGSAAMRDRLATQLTQRDRQVVVAVDHVGDPETLDCETVFEQFAPFRSSVSCLAIGREKPGATAISDRSTIKRIHVEPYTQHTLIEVLTSRVTDAQLRAATTTELLTEVATWANGDAHDALAALFGAAVTAGADTDTRIDDEALATGMAAVPQPCVALGRVMSLPTSRQRIVGRLIGLPEAARSSVKAAAEAISSDGLDLSRATIERVLYELAEAGIIRRVKAEQPSETGRPPSRLEPRFPTLVFEQLTETV</sequence>
<keyword evidence="3" id="KW-0067">ATP-binding</keyword>
<proteinExistence type="predicted"/>
<dbReference type="AlphaFoldDB" id="A0A3A6PIU4"/>
<dbReference type="InterPro" id="IPR036388">
    <property type="entry name" value="WH-like_DNA-bd_sf"/>
</dbReference>
<name>A0A3A6PIU4_9EURY</name>
<dbReference type="OrthoDB" id="213998at2157"/>